<dbReference type="InterPro" id="IPR050248">
    <property type="entry name" value="Polysacc_deacetylase_ArnD"/>
</dbReference>
<dbReference type="GO" id="GO:0016810">
    <property type="term" value="F:hydrolase activity, acting on carbon-nitrogen (but not peptide) bonds"/>
    <property type="evidence" value="ECO:0007669"/>
    <property type="project" value="InterPro"/>
</dbReference>
<dbReference type="Gene3D" id="3.20.20.370">
    <property type="entry name" value="Glycoside hydrolase/deacetylase"/>
    <property type="match status" value="1"/>
</dbReference>
<dbReference type="PROSITE" id="PS51677">
    <property type="entry name" value="NODB"/>
    <property type="match status" value="1"/>
</dbReference>
<dbReference type="OrthoDB" id="62208at2"/>
<evidence type="ECO:0000259" key="1">
    <source>
        <dbReference type="PROSITE" id="PS51677"/>
    </source>
</evidence>
<dbReference type="KEGG" id="kyr:CVV65_06560"/>
<dbReference type="Proteomes" id="UP000231932">
    <property type="component" value="Chromosome"/>
</dbReference>
<dbReference type="AlphaFoldDB" id="A0A2K8N5P4"/>
<proteinExistence type="predicted"/>
<dbReference type="RefSeq" id="WP_100667463.1">
    <property type="nucleotide sequence ID" value="NZ_CP024955.1"/>
</dbReference>
<organism evidence="2 3">
    <name type="scientific">Kyrpidia spormannii</name>
    <dbReference type="NCBI Taxonomy" id="2055160"/>
    <lineage>
        <taxon>Bacteria</taxon>
        <taxon>Bacillati</taxon>
        <taxon>Bacillota</taxon>
        <taxon>Bacilli</taxon>
        <taxon>Bacillales</taxon>
        <taxon>Alicyclobacillaceae</taxon>
        <taxon>Kyrpidia</taxon>
    </lineage>
</organism>
<gene>
    <name evidence="2" type="ORF">CVV65_06560</name>
</gene>
<protein>
    <submittedName>
        <fullName evidence="2">Polysaccharide deacetylase family protein</fullName>
    </submittedName>
</protein>
<evidence type="ECO:0000313" key="2">
    <source>
        <dbReference type="EMBL" id="ATY84648.1"/>
    </source>
</evidence>
<reference evidence="3" key="1">
    <citation type="submission" date="2017-11" db="EMBL/GenBank/DDBJ databases">
        <title>Complete Genome Sequence of Kyrpidia sp. Strain EA-1, a thermophilic, hydrogen-oxidizing Bacterium, isolated from the Azores.</title>
        <authorList>
            <person name="Reiner J.E."/>
            <person name="Lapp C.J."/>
            <person name="Bunk B."/>
            <person name="Gescher J."/>
        </authorList>
    </citation>
    <scope>NUCLEOTIDE SEQUENCE [LARGE SCALE GENOMIC DNA]</scope>
    <source>
        <strain evidence="3">EA-1</strain>
    </source>
</reference>
<name>A0A2K8N5P4_9BACL</name>
<sequence>MLFRNTSRRPLGSLYLTAVAFMAVAPTFLSHHPLARMVDPNDRQSWNISANSSIPGQNAPIRTVQHSGQCIALTFDDGPHPIYTPQLLYILRKHRVRATFFLTGIHCEKHPSIVKRIAAEGHELGNHGYLHARLDKMSPDSVAADIRRADQVIARITGIWPHYFRPAGGVLTPTVLQAAAQTGHPIAMWSVDPRDWVVGRDATAITAVVKDTVGPGRIVLFHDGGGNQPRMLEALDSLLDFLKKQGYQFVTLSEE</sequence>
<dbReference type="PANTHER" id="PTHR10587">
    <property type="entry name" value="GLYCOSYL TRANSFERASE-RELATED"/>
    <property type="match status" value="1"/>
</dbReference>
<dbReference type="InterPro" id="IPR002509">
    <property type="entry name" value="NODB_dom"/>
</dbReference>
<keyword evidence="3" id="KW-1185">Reference proteome</keyword>
<dbReference type="GO" id="GO:0005975">
    <property type="term" value="P:carbohydrate metabolic process"/>
    <property type="evidence" value="ECO:0007669"/>
    <property type="project" value="InterPro"/>
</dbReference>
<evidence type="ECO:0000313" key="3">
    <source>
        <dbReference type="Proteomes" id="UP000231932"/>
    </source>
</evidence>
<accession>A0A2K8N5P4</accession>
<dbReference type="SUPFAM" id="SSF88713">
    <property type="entry name" value="Glycoside hydrolase/deacetylase"/>
    <property type="match status" value="1"/>
</dbReference>
<dbReference type="InterPro" id="IPR011330">
    <property type="entry name" value="Glyco_hydro/deAcase_b/a-brl"/>
</dbReference>
<dbReference type="CDD" id="cd10917">
    <property type="entry name" value="CE4_NodB_like_6s_7s"/>
    <property type="match status" value="1"/>
</dbReference>
<dbReference type="EMBL" id="CP024955">
    <property type="protein sequence ID" value="ATY84648.1"/>
    <property type="molecule type" value="Genomic_DNA"/>
</dbReference>
<dbReference type="Pfam" id="PF01522">
    <property type="entry name" value="Polysacc_deac_1"/>
    <property type="match status" value="1"/>
</dbReference>
<feature type="domain" description="NodB homology" evidence="1">
    <location>
        <begin position="69"/>
        <end position="250"/>
    </location>
</feature>